<evidence type="ECO:0008006" key="3">
    <source>
        <dbReference type="Google" id="ProtNLM"/>
    </source>
</evidence>
<keyword evidence="2" id="KW-1185">Reference proteome</keyword>
<reference evidence="1 2" key="1">
    <citation type="submission" date="2020-11" db="EMBL/GenBank/DDBJ databases">
        <title>genome sequence of strain KACC 18849.</title>
        <authorList>
            <person name="Gao J."/>
            <person name="Zhang X."/>
        </authorList>
    </citation>
    <scope>NUCLEOTIDE SEQUENCE [LARGE SCALE GENOMIC DNA]</scope>
    <source>
        <strain evidence="1 2">KACC 18849</strain>
    </source>
</reference>
<dbReference type="RefSeq" id="WP_198576373.1">
    <property type="nucleotide sequence ID" value="NZ_JADWOX010000007.1"/>
</dbReference>
<protein>
    <recommendedName>
        <fullName evidence="3">Phage gp6-like head-tail connector protein</fullName>
    </recommendedName>
</protein>
<comment type="caution">
    <text evidence="1">The sequence shown here is derived from an EMBL/GenBank/DDBJ whole genome shotgun (WGS) entry which is preliminary data.</text>
</comment>
<name>A0ABS0SXU2_9CAUL</name>
<proteinExistence type="predicted"/>
<organism evidence="1 2">
    <name type="scientific">Caulobacter hibisci</name>
    <dbReference type="NCBI Taxonomy" id="2035993"/>
    <lineage>
        <taxon>Bacteria</taxon>
        <taxon>Pseudomonadati</taxon>
        <taxon>Pseudomonadota</taxon>
        <taxon>Alphaproteobacteria</taxon>
        <taxon>Caulobacterales</taxon>
        <taxon>Caulobacteraceae</taxon>
        <taxon>Caulobacter</taxon>
    </lineage>
</organism>
<dbReference type="EMBL" id="JADWOX010000007">
    <property type="protein sequence ID" value="MBI1684460.1"/>
    <property type="molecule type" value="Genomic_DNA"/>
</dbReference>
<gene>
    <name evidence="1" type="ORF">I4Q42_12350</name>
</gene>
<dbReference type="Proteomes" id="UP000639859">
    <property type="component" value="Unassembled WGS sequence"/>
</dbReference>
<sequence>MASRESIVNKALRHLGEEPTETLDLTVARTAVRKVLGFLDAARDAVLIAHDWLDARAYLTLQPSAMAGNWRWPSCYLLAPEMLMVRDVVGCGAWERGTEVDAGTGAELIVVRTMGGGAIRVVATRRIGWSVVPVYLEEAMGLMLAAMACMSVNGDEARASGLDKRAASAIGAAQGKDGIQAVAAEPVFSDPYGVLRRSAG</sequence>
<evidence type="ECO:0000313" key="2">
    <source>
        <dbReference type="Proteomes" id="UP000639859"/>
    </source>
</evidence>
<accession>A0ABS0SXU2</accession>
<evidence type="ECO:0000313" key="1">
    <source>
        <dbReference type="EMBL" id="MBI1684460.1"/>
    </source>
</evidence>